<dbReference type="SUPFAM" id="SSF52058">
    <property type="entry name" value="L domain-like"/>
    <property type="match status" value="1"/>
</dbReference>
<dbReference type="InterPro" id="IPR027994">
    <property type="entry name" value="WxL_dom"/>
</dbReference>
<dbReference type="InterPro" id="IPR011889">
    <property type="entry name" value="Liste_lipo_26"/>
</dbReference>
<reference evidence="4 5" key="1">
    <citation type="submission" date="2017-07" db="EMBL/GenBank/DDBJ databases">
        <title>Lactobacillus curvatus MRS6 whole genome.</title>
        <authorList>
            <person name="Jans C."/>
            <person name="Lagler S."/>
            <person name="Lacroix C."/>
            <person name="Meile L."/>
            <person name="Stevens M.J.A."/>
        </authorList>
    </citation>
    <scope>NUCLEOTIDE SEQUENCE [LARGE SCALE GENOMIC DNA]</scope>
    <source>
        <strain evidence="4 5">MRS6</strain>
    </source>
</reference>
<gene>
    <name evidence="4" type="ORF">CG419_09500</name>
</gene>
<protein>
    <recommendedName>
        <fullName evidence="3">WxL domain-containing protein</fullName>
    </recommendedName>
</protein>
<dbReference type="Proteomes" id="UP000199749">
    <property type="component" value="Chromosome"/>
</dbReference>
<evidence type="ECO:0000259" key="3">
    <source>
        <dbReference type="Pfam" id="PF13731"/>
    </source>
</evidence>
<sequence length="1138" mass="125787">MFKLNCNDKVVIFLKKFQNIFMLLMIVISIMSPVIAATNVSAVATTSGTFSSKVTKVVQEAVSSSLPTKQSNSILQQSTSTNNRQSVKQDSLYEQTTSSKSQLKTSPYTEARNMLTGNIGSVIWTLDTNVGNLHFSSGIFPDKLPNDIPWRLRGWEYLGDIKSVTFDGEIQAKDVTGLFDGGGVGIPNLTTVEGMPYLKGVIHYDNFFSRDKNLTSIDATAIDFSETLTVNSMFFNCDKLRSVGDTTNWNISKITSLGGWFMGCTNLSDLNTTNWNTSQVTNMSNTFFGCSALQKLDVANWDVSKVTTLSNTFASSGIVSLNVKNWDTKQVTNLNATFSNDKNLTTLDVSNWDTGNVTDLNSTFTQDSKLTALNVSNWDTKNVTTMNSTFTNCSSLKQLDVSQWNTSNVTTLDSTFSSCHGITQLDVSNWKTDNVTNMYSLFANTGVIELNMANWNTAKVTNMRNMFSRMTSLARAYFTNWDTSQVTDMNSMFYGDKALSHIRLGPKFKFLVTDTSRPALPKPSTETPYYGKWQRHDVTDNPVGDTYTSAELMAQYDGIKVPVGDYYWAISTPPTIEKLVRNVTTDGSSSPFKTETTGKTGDKIQYQITVTQPTGQQLDRGAVFQDILDYAHLSSAETLLTVNYLSNGIWGGAQVIPFEPDGKITLGKTAEVGMTVQFVITTRISDDSTTQIDNSITLLSGNYGAGTTSNTAVVHIIKPTTLTKSVKNETTKTDWAVEQDVGPNDQLGFRLDYQNTTGTTNHSMVFRDPLRNNELTYKPNSLTVTYQDGTTETISAAVEAQFVKNGVLTLTRALASNESVSVRFSAIVNPLVTTGTVLHNCATISADNVTKPVISNTVDMRVTKTEHQLTIRYVDLDEDLSQPNAEPTRIASMVTAKGLTGKTLSTVLGNQKVAPKLIDGYTIYSVTEDSNLNSANWEKAYRDDPQFSDQDRMITYGYKKAMLTINAPDSWNFGEYNTKQSERTYYLNNNHGQPQTVTVMDNYGVQNWELQLSQAHPFIDECNHELTGAKWEFSNGNVQTLANSVASTVTTNTDRFTLAPGERTTLMTMTKSGHFQTDNPDTSDSNNPYTQVGRGSWAYRFGDQQSADYSIGLNVPVTTKRYVGRYHTKLTWSLSVGP</sequence>
<feature type="transmembrane region" description="Helical" evidence="2">
    <location>
        <begin position="20"/>
        <end position="44"/>
    </location>
</feature>
<keyword evidence="2" id="KW-0472">Membrane</keyword>
<evidence type="ECO:0000256" key="2">
    <source>
        <dbReference type="SAM" id="Phobius"/>
    </source>
</evidence>
<dbReference type="AlphaFoldDB" id="A0AAC9ULY3"/>
<feature type="compositionally biased region" description="Low complexity" evidence="1">
    <location>
        <begin position="95"/>
        <end position="105"/>
    </location>
</feature>
<evidence type="ECO:0000313" key="5">
    <source>
        <dbReference type="Proteomes" id="UP000199749"/>
    </source>
</evidence>
<evidence type="ECO:0000313" key="4">
    <source>
        <dbReference type="EMBL" id="ASN60833.1"/>
    </source>
</evidence>
<feature type="region of interest" description="Disordered" evidence="1">
    <location>
        <begin position="69"/>
        <end position="105"/>
    </location>
</feature>
<dbReference type="Gene3D" id="3.80.10.10">
    <property type="entry name" value="Ribonuclease Inhibitor"/>
    <property type="match status" value="1"/>
</dbReference>
<keyword evidence="2" id="KW-0812">Transmembrane</keyword>
<evidence type="ECO:0000256" key="1">
    <source>
        <dbReference type="SAM" id="MobiDB-lite"/>
    </source>
</evidence>
<dbReference type="InterPro" id="IPR032675">
    <property type="entry name" value="LRR_dom_sf"/>
</dbReference>
<dbReference type="Gene3D" id="2.60.40.740">
    <property type="match status" value="1"/>
</dbReference>
<proteinExistence type="predicted"/>
<dbReference type="NCBIfam" id="TIGR02167">
    <property type="entry name" value="Liste_lipo_26"/>
    <property type="match status" value="8"/>
</dbReference>
<accession>A0AAC9ULY3</accession>
<feature type="compositionally biased region" description="Polar residues" evidence="1">
    <location>
        <begin position="69"/>
        <end position="94"/>
    </location>
</feature>
<feature type="domain" description="WxL" evidence="3">
    <location>
        <begin position="959"/>
        <end position="1138"/>
    </location>
</feature>
<dbReference type="InterPro" id="IPR005046">
    <property type="entry name" value="DUF285"/>
</dbReference>
<dbReference type="Pfam" id="PF13731">
    <property type="entry name" value="WxL"/>
    <property type="match status" value="1"/>
</dbReference>
<dbReference type="Pfam" id="PF03382">
    <property type="entry name" value="DUF285"/>
    <property type="match status" value="1"/>
</dbReference>
<organism evidence="4 5">
    <name type="scientific">Latilactobacillus curvatus</name>
    <name type="common">Lactobacillus curvatus</name>
    <dbReference type="NCBI Taxonomy" id="28038"/>
    <lineage>
        <taxon>Bacteria</taxon>
        <taxon>Bacillati</taxon>
        <taxon>Bacillota</taxon>
        <taxon>Bacilli</taxon>
        <taxon>Lactobacillales</taxon>
        <taxon>Lactobacillaceae</taxon>
        <taxon>Latilactobacillus</taxon>
    </lineage>
</organism>
<dbReference type="EMBL" id="CP022474">
    <property type="protein sequence ID" value="ASN60833.1"/>
    <property type="molecule type" value="Genomic_DNA"/>
</dbReference>
<name>A0AAC9ULY3_LATCU</name>
<keyword evidence="2" id="KW-1133">Transmembrane helix</keyword>